<protein>
    <submittedName>
        <fullName evidence="1">Uncharacterized protein</fullName>
    </submittedName>
</protein>
<gene>
    <name evidence="1" type="ORF">J2Y00_001739</name>
</gene>
<dbReference type="Proteomes" id="UP001185331">
    <property type="component" value="Unassembled WGS sequence"/>
</dbReference>
<evidence type="ECO:0000313" key="2">
    <source>
        <dbReference type="Proteomes" id="UP001185331"/>
    </source>
</evidence>
<comment type="caution">
    <text evidence="1">The sequence shown here is derived from an EMBL/GenBank/DDBJ whole genome shotgun (WGS) entry which is preliminary data.</text>
</comment>
<dbReference type="EMBL" id="JAVDQK010000004">
    <property type="protein sequence ID" value="MDR6218176.1"/>
    <property type="molecule type" value="Genomic_DNA"/>
</dbReference>
<accession>A0AAE3XBV0</accession>
<reference evidence="1" key="1">
    <citation type="submission" date="2023-07" db="EMBL/GenBank/DDBJ databases">
        <title>Sorghum-associated microbial communities from plants grown in Nebraska, USA.</title>
        <authorList>
            <person name="Schachtman D."/>
        </authorList>
    </citation>
    <scope>NUCLEOTIDE SEQUENCE</scope>
    <source>
        <strain evidence="1">BE330</strain>
    </source>
</reference>
<sequence>MTTPEAKRRDSINAYAVTTTNGKRKTTIIGRGFRNGPDKRSGLTVRLNILPKPGDELLVLAEDGQSFDNLDATLRVAGVTRNLTRGEHNVPQWDTLGEAVRTPTGRGYVVNADAFPVLNAGRGIVISLLERKPGDPNEHNSDDLIGIDSDTLRAYDPLSEHSAPIDF</sequence>
<name>A0AAE3XBV0_9DEIO</name>
<proteinExistence type="predicted"/>
<dbReference type="AlphaFoldDB" id="A0AAE3XBV0"/>
<dbReference type="RefSeq" id="WP_309854311.1">
    <property type="nucleotide sequence ID" value="NZ_JAVDQJ010000004.1"/>
</dbReference>
<organism evidence="1 2">
    <name type="scientific">Deinococcus soli</name>
    <name type="common">ex Cha et al. 2016</name>
    <dbReference type="NCBI Taxonomy" id="1309411"/>
    <lineage>
        <taxon>Bacteria</taxon>
        <taxon>Thermotogati</taxon>
        <taxon>Deinococcota</taxon>
        <taxon>Deinococci</taxon>
        <taxon>Deinococcales</taxon>
        <taxon>Deinococcaceae</taxon>
        <taxon>Deinococcus</taxon>
    </lineage>
</organism>
<evidence type="ECO:0000313" key="1">
    <source>
        <dbReference type="EMBL" id="MDR6218176.1"/>
    </source>
</evidence>